<feature type="domain" description="Phage head morphogenesis" evidence="1">
    <location>
        <begin position="296"/>
        <end position="411"/>
    </location>
</feature>
<name>A0A0F9Q653_9ZZZZ</name>
<reference evidence="2" key="1">
    <citation type="journal article" date="2015" name="Nature">
        <title>Complex archaea that bridge the gap between prokaryotes and eukaryotes.</title>
        <authorList>
            <person name="Spang A."/>
            <person name="Saw J.H."/>
            <person name="Jorgensen S.L."/>
            <person name="Zaremba-Niedzwiedzka K."/>
            <person name="Martijn J."/>
            <person name="Lind A.E."/>
            <person name="van Eijk R."/>
            <person name="Schleper C."/>
            <person name="Guy L."/>
            <person name="Ettema T.J."/>
        </authorList>
    </citation>
    <scope>NUCLEOTIDE SEQUENCE</scope>
</reference>
<organism evidence="2">
    <name type="scientific">marine sediment metagenome</name>
    <dbReference type="NCBI Taxonomy" id="412755"/>
    <lineage>
        <taxon>unclassified sequences</taxon>
        <taxon>metagenomes</taxon>
        <taxon>ecological metagenomes</taxon>
    </lineage>
</organism>
<accession>A0A0F9Q653</accession>
<protein>
    <recommendedName>
        <fullName evidence="1">Phage head morphogenesis domain-containing protein</fullName>
    </recommendedName>
</protein>
<dbReference type="AlphaFoldDB" id="A0A0F9Q653"/>
<dbReference type="InterPro" id="IPR006528">
    <property type="entry name" value="Phage_head_morphogenesis_dom"/>
</dbReference>
<evidence type="ECO:0000313" key="2">
    <source>
        <dbReference type="EMBL" id="KKN37979.1"/>
    </source>
</evidence>
<sequence length="420" mass="47435">MNALSIQSRRILTYSRDKLINRVTDMLLDIYKVNSHGHENFPVNTVGWHFHHLDHDELVHCEGGAKNPYKIIHIKKKHGINKEYARGHGINTEPTWFHFEDEINKTQFDLLSGEIIEVADVPDGFKLFDFTRLSSITDRLLDIMPRYKRKGIADIFEISDELHKELWFKFIDSSDPLVKGFDEDLSPLFVNQGKEVLRNIQRHPPPSGKSMIIRKQTVEEFTAIWTFDDQKWVGEFAVTGEFHIESGTIAGANNALDALDNPVVFNPANVAVQSFIKDRTFNFSFDVNETTAKILSKQFAAGLDAGESVKDISKRVQGVFEFSEKHRATRIAQTETIGAVNKGALEGNRQSGVVWGTQWLAALDDKVRDDHSSEHGNSVKLDDTFPITGLEYPGDQSVGDLSNIVNCRCTTKPLTRNPNA</sequence>
<dbReference type="EMBL" id="LAZR01001859">
    <property type="protein sequence ID" value="KKN37979.1"/>
    <property type="molecule type" value="Genomic_DNA"/>
</dbReference>
<comment type="caution">
    <text evidence="2">The sequence shown here is derived from an EMBL/GenBank/DDBJ whole genome shotgun (WGS) entry which is preliminary data.</text>
</comment>
<evidence type="ECO:0000259" key="1">
    <source>
        <dbReference type="Pfam" id="PF04233"/>
    </source>
</evidence>
<proteinExistence type="predicted"/>
<dbReference type="Pfam" id="PF04233">
    <property type="entry name" value="Phage_Mu_F"/>
    <property type="match status" value="1"/>
</dbReference>
<gene>
    <name evidence="2" type="ORF">LCGC14_0758210</name>
</gene>